<dbReference type="Pfam" id="PF13193">
    <property type="entry name" value="AMP-binding_C"/>
    <property type="match status" value="1"/>
</dbReference>
<dbReference type="InterPro" id="IPR045851">
    <property type="entry name" value="AMP-bd_C_sf"/>
</dbReference>
<dbReference type="OrthoDB" id="2472181at2"/>
<dbReference type="CDD" id="cd05930">
    <property type="entry name" value="A_NRPS"/>
    <property type="match status" value="1"/>
</dbReference>
<dbReference type="GO" id="GO:0044550">
    <property type="term" value="P:secondary metabolite biosynthetic process"/>
    <property type="evidence" value="ECO:0007669"/>
    <property type="project" value="TreeGrafter"/>
</dbReference>
<dbReference type="Gene3D" id="2.30.38.10">
    <property type="entry name" value="Luciferase, Domain 3"/>
    <property type="match status" value="1"/>
</dbReference>
<feature type="compositionally biased region" description="Basic and acidic residues" evidence="1">
    <location>
        <begin position="283"/>
        <end position="296"/>
    </location>
</feature>
<evidence type="ECO:0000313" key="4">
    <source>
        <dbReference type="EMBL" id="OON71334.1"/>
    </source>
</evidence>
<evidence type="ECO:0000256" key="1">
    <source>
        <dbReference type="SAM" id="MobiDB-lite"/>
    </source>
</evidence>
<evidence type="ECO:0000259" key="2">
    <source>
        <dbReference type="Pfam" id="PF00501"/>
    </source>
</evidence>
<dbReference type="STRING" id="83656.B1H18_34295"/>
<gene>
    <name evidence="4" type="ORF">B1H18_34295</name>
</gene>
<dbReference type="InterPro" id="IPR020845">
    <property type="entry name" value="AMP-binding_CS"/>
</dbReference>
<comment type="caution">
    <text evidence="4">The sequence shown here is derived from an EMBL/GenBank/DDBJ whole genome shotgun (WGS) entry which is preliminary data.</text>
</comment>
<protein>
    <recommendedName>
        <fullName evidence="6">Amino acid adenylation domain-containing protein</fullName>
    </recommendedName>
</protein>
<feature type="region of interest" description="Disordered" evidence="1">
    <location>
        <begin position="283"/>
        <end position="315"/>
    </location>
</feature>
<dbReference type="PROSITE" id="PS00455">
    <property type="entry name" value="AMP_BINDING"/>
    <property type="match status" value="1"/>
</dbReference>
<feature type="domain" description="AMP-binding enzyme C-terminal" evidence="3">
    <location>
        <begin position="579"/>
        <end position="664"/>
    </location>
</feature>
<dbReference type="GO" id="GO:0031177">
    <property type="term" value="F:phosphopantetheine binding"/>
    <property type="evidence" value="ECO:0007669"/>
    <property type="project" value="TreeGrafter"/>
</dbReference>
<evidence type="ECO:0008006" key="6">
    <source>
        <dbReference type="Google" id="ProtNLM"/>
    </source>
</evidence>
<dbReference type="EMBL" id="MVFC01000063">
    <property type="protein sequence ID" value="OON71334.1"/>
    <property type="molecule type" value="Genomic_DNA"/>
</dbReference>
<dbReference type="Gene3D" id="3.40.50.980">
    <property type="match status" value="2"/>
</dbReference>
<sequence length="677" mass="70887">MIPLPTVHSRSAAAGFTLDPGLAGAVRALAGERDVPTAAVLAVALDVLLLHLGADVRPELRANPPFGQLLADVRDRGADGPAGQDVAARGGPALTVVPDLACREPAGEIEYPEGLLPPTAEAGLADRFVRVLRRLVADPALPVAAVDVLHPAERYRLLEELVGTEVESPPLTLPELVRRQVRATPEAPAVQDGRQELTYRQLDAESDRLAERLTAYGLGPESLVGLALPRSAELVVALLGILKSGAGYLPIDPRYPSRRLEFLLSDAAPALLLTDTATARALPDHGIPRHRVDARAPESGAPPRRSGGGAARPPLRPDNLAYLMYTSGSTGTPKGVAITHAGVVNGVSRLAAAVDLGPGARVLASTSVNFDVSVFEVFAALSTGAVVDVVRDVLALGERGGWTGGVMHTVPSVFAEMLDRFTGRLDAGVLMFAGEALTGELARQVHRAFPGTSVVNAYGQTESFYATAYTVPRGGAGRGAVPIGRPLGNMRAYVLGPGLAPVPPGVAGELYVGGAIGRGYHARPGLTAERFVADPFDRPGRRMYRTGDLARWNAEGQLEHLGRADTQMKVRGIRVEPAEIESVLAGHPGIAHAAVAVHPRPGSVGGHIVAYIVPATPSRTGADGQEAALAPRKLRRFVADRLPDHMIPSTFVALDRLPLGPNGKLDRGRLPVPGGGR</sequence>
<dbReference type="PANTHER" id="PTHR45527:SF1">
    <property type="entry name" value="FATTY ACID SYNTHASE"/>
    <property type="match status" value="1"/>
</dbReference>
<feature type="domain" description="AMP-dependent synthetase/ligase" evidence="2">
    <location>
        <begin position="178"/>
        <end position="520"/>
    </location>
</feature>
<accession>A0A1V3ZYS4</accession>
<keyword evidence="5" id="KW-1185">Reference proteome</keyword>
<organism evidence="4 5">
    <name type="scientific">Streptomyces tsukubensis</name>
    <dbReference type="NCBI Taxonomy" id="83656"/>
    <lineage>
        <taxon>Bacteria</taxon>
        <taxon>Bacillati</taxon>
        <taxon>Actinomycetota</taxon>
        <taxon>Actinomycetes</taxon>
        <taxon>Kitasatosporales</taxon>
        <taxon>Streptomycetaceae</taxon>
        <taxon>Streptomyces</taxon>
    </lineage>
</organism>
<dbReference type="FunFam" id="3.40.50.980:FF:000001">
    <property type="entry name" value="Non-ribosomal peptide synthetase"/>
    <property type="match status" value="1"/>
</dbReference>
<dbReference type="PANTHER" id="PTHR45527">
    <property type="entry name" value="NONRIBOSOMAL PEPTIDE SYNTHETASE"/>
    <property type="match status" value="1"/>
</dbReference>
<dbReference type="Gene3D" id="3.30.559.30">
    <property type="entry name" value="Nonribosomal peptide synthetase, condensation domain"/>
    <property type="match status" value="1"/>
</dbReference>
<dbReference type="InterPro" id="IPR010071">
    <property type="entry name" value="AA_adenyl_dom"/>
</dbReference>
<reference evidence="4 5" key="1">
    <citation type="submission" date="2017-02" db="EMBL/GenBank/DDBJ databases">
        <title>Draft Genome Sequence of Streptomyces tsukubaensis F601, a Producer of the immunosuppressant tacrolimus FK506.</title>
        <authorList>
            <person name="Zong G."/>
            <person name="Zhong C."/>
            <person name="Fu J."/>
            <person name="Qin R."/>
            <person name="Cao G."/>
        </authorList>
    </citation>
    <scope>NUCLEOTIDE SEQUENCE [LARGE SCALE GENOMIC DNA]</scope>
    <source>
        <strain evidence="4 5">F601</strain>
    </source>
</reference>
<dbReference type="RefSeq" id="WP_077974521.1">
    <property type="nucleotide sequence ID" value="NZ_CP045178.1"/>
</dbReference>
<dbReference type="NCBIfam" id="TIGR01733">
    <property type="entry name" value="AA-adenyl-dom"/>
    <property type="match status" value="1"/>
</dbReference>
<dbReference type="SUPFAM" id="SSF56801">
    <property type="entry name" value="Acetyl-CoA synthetase-like"/>
    <property type="match status" value="1"/>
</dbReference>
<dbReference type="InterPro" id="IPR025110">
    <property type="entry name" value="AMP-bd_C"/>
</dbReference>
<dbReference type="Gene3D" id="3.30.300.30">
    <property type="match status" value="1"/>
</dbReference>
<dbReference type="GO" id="GO:0005737">
    <property type="term" value="C:cytoplasm"/>
    <property type="evidence" value="ECO:0007669"/>
    <property type="project" value="TreeGrafter"/>
</dbReference>
<dbReference type="GO" id="GO:0043041">
    <property type="term" value="P:amino acid activation for nonribosomal peptide biosynthetic process"/>
    <property type="evidence" value="ECO:0007669"/>
    <property type="project" value="TreeGrafter"/>
</dbReference>
<dbReference type="Proteomes" id="UP000190539">
    <property type="component" value="Unassembled WGS sequence"/>
</dbReference>
<evidence type="ECO:0000313" key="5">
    <source>
        <dbReference type="Proteomes" id="UP000190539"/>
    </source>
</evidence>
<dbReference type="AlphaFoldDB" id="A0A1V3ZYS4"/>
<proteinExistence type="predicted"/>
<evidence type="ECO:0000259" key="3">
    <source>
        <dbReference type="Pfam" id="PF13193"/>
    </source>
</evidence>
<name>A0A1V3ZYS4_9ACTN</name>
<dbReference type="Pfam" id="PF00501">
    <property type="entry name" value="AMP-binding"/>
    <property type="match status" value="1"/>
</dbReference>
<dbReference type="InterPro" id="IPR000873">
    <property type="entry name" value="AMP-dep_synth/lig_dom"/>
</dbReference>